<organism evidence="1">
    <name type="scientific">mine drainage metagenome</name>
    <dbReference type="NCBI Taxonomy" id="410659"/>
    <lineage>
        <taxon>unclassified sequences</taxon>
        <taxon>metagenomes</taxon>
        <taxon>ecological metagenomes</taxon>
    </lineage>
</organism>
<gene>
    <name evidence="1" type="ORF">B2A_05068</name>
</gene>
<reference evidence="1" key="1">
    <citation type="submission" date="2013-08" db="EMBL/GenBank/DDBJ databases">
        <authorList>
            <person name="Mendez C."/>
            <person name="Richter M."/>
            <person name="Ferrer M."/>
            <person name="Sanchez J."/>
        </authorList>
    </citation>
    <scope>NUCLEOTIDE SEQUENCE</scope>
</reference>
<dbReference type="EMBL" id="AUZZ01003479">
    <property type="protein sequence ID" value="EQD56886.1"/>
    <property type="molecule type" value="Genomic_DNA"/>
</dbReference>
<name>T1A882_9ZZZZ</name>
<feature type="non-terminal residue" evidence="1">
    <location>
        <position position="56"/>
    </location>
</feature>
<comment type="caution">
    <text evidence="1">The sequence shown here is derived from an EMBL/GenBank/DDBJ whole genome shotgun (WGS) entry which is preliminary data.</text>
</comment>
<evidence type="ECO:0000313" key="1">
    <source>
        <dbReference type="EMBL" id="EQD56886.1"/>
    </source>
</evidence>
<dbReference type="AlphaFoldDB" id="T1A882"/>
<accession>T1A882</accession>
<proteinExistence type="predicted"/>
<protein>
    <submittedName>
        <fullName evidence="1">Glutamine synthetase family protein</fullName>
    </submittedName>
</protein>
<reference evidence="1" key="2">
    <citation type="journal article" date="2014" name="ISME J.">
        <title>Microbial stratification in low pH oxic and suboxic macroscopic growths along an acid mine drainage.</title>
        <authorList>
            <person name="Mendez-Garcia C."/>
            <person name="Mesa V."/>
            <person name="Sprenger R.R."/>
            <person name="Richter M."/>
            <person name="Diez M.S."/>
            <person name="Solano J."/>
            <person name="Bargiela R."/>
            <person name="Golyshina O.V."/>
            <person name="Manteca A."/>
            <person name="Ramos J.L."/>
            <person name="Gallego J.R."/>
            <person name="Llorente I."/>
            <person name="Martins Dos Santos V.A."/>
            <person name="Jensen O.N."/>
            <person name="Pelaez A.I."/>
            <person name="Sanchez J."/>
            <person name="Ferrer M."/>
        </authorList>
    </citation>
    <scope>NUCLEOTIDE SEQUENCE</scope>
</reference>
<sequence length="56" mass="6536">MRRVPWAAEPTAQVIHDCFYADGQRVTMAPRHLLRNIVELYAQRGWEPVVAPELEF</sequence>